<comment type="caution">
    <text evidence="1">The sequence shown here is derived from an EMBL/GenBank/DDBJ whole genome shotgun (WGS) entry which is preliminary data.</text>
</comment>
<reference evidence="1 2" key="1">
    <citation type="journal article" date="2016" name="Nat. Commun.">
        <title>Thousands of microbial genomes shed light on interconnected biogeochemical processes in an aquifer system.</title>
        <authorList>
            <person name="Anantharaman K."/>
            <person name="Brown C.T."/>
            <person name="Hug L.A."/>
            <person name="Sharon I."/>
            <person name="Castelle C.J."/>
            <person name="Probst A.J."/>
            <person name="Thomas B.C."/>
            <person name="Singh A."/>
            <person name="Wilkins M.J."/>
            <person name="Karaoz U."/>
            <person name="Brodie E.L."/>
            <person name="Williams K.H."/>
            <person name="Hubbard S.S."/>
            <person name="Banfield J.F."/>
        </authorList>
    </citation>
    <scope>NUCLEOTIDE SEQUENCE [LARGE SCALE GENOMIC DNA]</scope>
</reference>
<organism evidence="1 2">
    <name type="scientific">Candidatus Nealsonbacteria bacterium RIFCSPLOWO2_02_39_8</name>
    <dbReference type="NCBI Taxonomy" id="1801674"/>
    <lineage>
        <taxon>Bacteria</taxon>
        <taxon>Candidatus Nealsoniibacteriota</taxon>
    </lineage>
</organism>
<accession>A0A1G2EJZ7</accession>
<protein>
    <submittedName>
        <fullName evidence="1">Uncharacterized protein</fullName>
    </submittedName>
</protein>
<evidence type="ECO:0000313" key="1">
    <source>
        <dbReference type="EMBL" id="OGZ25670.1"/>
    </source>
</evidence>
<name>A0A1G2EJZ7_9BACT</name>
<dbReference type="EMBL" id="MHMJ01000017">
    <property type="protein sequence ID" value="OGZ25670.1"/>
    <property type="molecule type" value="Genomic_DNA"/>
</dbReference>
<gene>
    <name evidence="1" type="ORF">A2W71_00515</name>
</gene>
<dbReference type="AlphaFoldDB" id="A0A1G2EJZ7"/>
<proteinExistence type="predicted"/>
<sequence>MIFEFGGAPASLARNSAAEKRGRAKIPSPQPPSFLPARAKIIKIQRPDFRQKKFEYQSKNTANFQIATFGRLLIEYCVFQLRIQFDKINL</sequence>
<dbReference type="Proteomes" id="UP000176216">
    <property type="component" value="Unassembled WGS sequence"/>
</dbReference>
<evidence type="ECO:0000313" key="2">
    <source>
        <dbReference type="Proteomes" id="UP000176216"/>
    </source>
</evidence>